<evidence type="ECO:0000256" key="1">
    <source>
        <dbReference type="SAM" id="MobiDB-lite"/>
    </source>
</evidence>
<proteinExistence type="predicted"/>
<accession>A0ABN3NRJ2</accession>
<comment type="caution">
    <text evidence="2">The sequence shown here is derived from an EMBL/GenBank/DDBJ whole genome shotgun (WGS) entry which is preliminary data.</text>
</comment>
<feature type="region of interest" description="Disordered" evidence="1">
    <location>
        <begin position="1"/>
        <end position="27"/>
    </location>
</feature>
<dbReference type="EMBL" id="BAAARY010000034">
    <property type="protein sequence ID" value="GAA2532520.1"/>
    <property type="molecule type" value="Genomic_DNA"/>
</dbReference>
<organism evidence="2 3">
    <name type="scientific">Pilimelia columellifera subsp. columellifera</name>
    <dbReference type="NCBI Taxonomy" id="706583"/>
    <lineage>
        <taxon>Bacteria</taxon>
        <taxon>Bacillati</taxon>
        <taxon>Actinomycetota</taxon>
        <taxon>Actinomycetes</taxon>
        <taxon>Micromonosporales</taxon>
        <taxon>Micromonosporaceae</taxon>
        <taxon>Pilimelia</taxon>
    </lineage>
</organism>
<reference evidence="2 3" key="1">
    <citation type="journal article" date="2019" name="Int. J. Syst. Evol. Microbiol.">
        <title>The Global Catalogue of Microorganisms (GCM) 10K type strain sequencing project: providing services to taxonomists for standard genome sequencing and annotation.</title>
        <authorList>
            <consortium name="The Broad Institute Genomics Platform"/>
            <consortium name="The Broad Institute Genome Sequencing Center for Infectious Disease"/>
            <person name="Wu L."/>
            <person name="Ma J."/>
        </authorList>
    </citation>
    <scope>NUCLEOTIDE SEQUENCE [LARGE SCALE GENOMIC DNA]</scope>
    <source>
        <strain evidence="2 3">JCM 3367</strain>
    </source>
</reference>
<dbReference type="Proteomes" id="UP001499978">
    <property type="component" value="Unassembled WGS sequence"/>
</dbReference>
<keyword evidence="3" id="KW-1185">Reference proteome</keyword>
<protein>
    <recommendedName>
        <fullName evidence="4">DUF2742 domain-containing protein</fullName>
    </recommendedName>
</protein>
<evidence type="ECO:0000313" key="2">
    <source>
        <dbReference type="EMBL" id="GAA2532520.1"/>
    </source>
</evidence>
<evidence type="ECO:0000313" key="3">
    <source>
        <dbReference type="Proteomes" id="UP001499978"/>
    </source>
</evidence>
<evidence type="ECO:0008006" key="4">
    <source>
        <dbReference type="Google" id="ProtNLM"/>
    </source>
</evidence>
<sequence>MDNHVQSAIDGAVPDGEGDAAGWEEGSAGDVGAEVEDVALPAVAQLGSSIRQAGWDQISGWPHDVAGFVTWPAPGQMATVTLSGAQWDLVVLALRHWADVDERLSDAAGAAKSRAVATALGRQLAARGWSPRLR</sequence>
<gene>
    <name evidence="2" type="ORF">GCM10010201_35010</name>
</gene>
<name>A0ABN3NRJ2_9ACTN</name>